<dbReference type="PANTHER" id="PTHR30146:SF154">
    <property type="entry name" value="TRANSCRIPTION REGULATOR, MEMBER OF GALR FAMILY"/>
    <property type="match status" value="1"/>
</dbReference>
<name>A0A9D1V4P1_9FIRM</name>
<reference evidence="5" key="1">
    <citation type="journal article" date="2021" name="PeerJ">
        <title>Extensive microbial diversity within the chicken gut microbiome revealed by metagenomics and culture.</title>
        <authorList>
            <person name="Gilroy R."/>
            <person name="Ravi A."/>
            <person name="Getino M."/>
            <person name="Pursley I."/>
            <person name="Horton D.L."/>
            <person name="Alikhan N.F."/>
            <person name="Baker D."/>
            <person name="Gharbi K."/>
            <person name="Hall N."/>
            <person name="Watson M."/>
            <person name="Adriaenssens E.M."/>
            <person name="Foster-Nyarko E."/>
            <person name="Jarju S."/>
            <person name="Secka A."/>
            <person name="Antonio M."/>
            <person name="Oren A."/>
            <person name="Chaudhuri R.R."/>
            <person name="La Ragione R."/>
            <person name="Hildebrand F."/>
            <person name="Pallen M.J."/>
        </authorList>
    </citation>
    <scope>NUCLEOTIDE SEQUENCE</scope>
    <source>
        <strain evidence="5">2239</strain>
    </source>
</reference>
<keyword evidence="3" id="KW-0804">Transcription</keyword>
<protein>
    <submittedName>
        <fullName evidence="5">LacI family transcriptional regulator</fullName>
    </submittedName>
</protein>
<dbReference type="InterPro" id="IPR010982">
    <property type="entry name" value="Lambda_DNA-bd_dom_sf"/>
</dbReference>
<dbReference type="EMBL" id="DXFW01000022">
    <property type="protein sequence ID" value="HIX06028.1"/>
    <property type="molecule type" value="Genomic_DNA"/>
</dbReference>
<dbReference type="GO" id="GO:0003700">
    <property type="term" value="F:DNA-binding transcription factor activity"/>
    <property type="evidence" value="ECO:0007669"/>
    <property type="project" value="TreeGrafter"/>
</dbReference>
<evidence type="ECO:0000256" key="2">
    <source>
        <dbReference type="ARBA" id="ARBA00023125"/>
    </source>
</evidence>
<organism evidence="5 6">
    <name type="scientific">Candidatus Allofournierella pullicola</name>
    <dbReference type="NCBI Taxonomy" id="2838596"/>
    <lineage>
        <taxon>Bacteria</taxon>
        <taxon>Bacillati</taxon>
        <taxon>Bacillota</taxon>
        <taxon>Clostridia</taxon>
        <taxon>Eubacteriales</taxon>
        <taxon>Oscillospiraceae</taxon>
        <taxon>Allofournierella</taxon>
    </lineage>
</organism>
<dbReference type="InterPro" id="IPR000843">
    <property type="entry name" value="HTH_LacI"/>
</dbReference>
<dbReference type="SUPFAM" id="SSF53822">
    <property type="entry name" value="Periplasmic binding protein-like I"/>
    <property type="match status" value="1"/>
</dbReference>
<comment type="caution">
    <text evidence="5">The sequence shown here is derived from an EMBL/GenBank/DDBJ whole genome shotgun (WGS) entry which is preliminary data.</text>
</comment>
<dbReference type="PANTHER" id="PTHR30146">
    <property type="entry name" value="LACI-RELATED TRANSCRIPTIONAL REPRESSOR"/>
    <property type="match status" value="1"/>
</dbReference>
<dbReference type="Gene3D" id="3.40.50.2300">
    <property type="match status" value="2"/>
</dbReference>
<dbReference type="CDD" id="cd06267">
    <property type="entry name" value="PBP1_LacI_sugar_binding-like"/>
    <property type="match status" value="1"/>
</dbReference>
<dbReference type="Gene3D" id="1.10.260.40">
    <property type="entry name" value="lambda repressor-like DNA-binding domains"/>
    <property type="match status" value="1"/>
</dbReference>
<dbReference type="Proteomes" id="UP000824193">
    <property type="component" value="Unassembled WGS sequence"/>
</dbReference>
<evidence type="ECO:0000313" key="5">
    <source>
        <dbReference type="EMBL" id="HIX06028.1"/>
    </source>
</evidence>
<dbReference type="SUPFAM" id="SSF47413">
    <property type="entry name" value="lambda repressor-like DNA-binding domains"/>
    <property type="match status" value="1"/>
</dbReference>
<keyword evidence="1" id="KW-0805">Transcription regulation</keyword>
<dbReference type="AlphaFoldDB" id="A0A9D1V4P1"/>
<evidence type="ECO:0000256" key="1">
    <source>
        <dbReference type="ARBA" id="ARBA00023015"/>
    </source>
</evidence>
<dbReference type="PRINTS" id="PR00036">
    <property type="entry name" value="HTHLACI"/>
</dbReference>
<proteinExistence type="predicted"/>
<dbReference type="PROSITE" id="PS50932">
    <property type="entry name" value="HTH_LACI_2"/>
    <property type="match status" value="1"/>
</dbReference>
<dbReference type="InterPro" id="IPR046335">
    <property type="entry name" value="LacI/GalR-like_sensor"/>
</dbReference>
<dbReference type="SMART" id="SM00354">
    <property type="entry name" value="HTH_LACI"/>
    <property type="match status" value="1"/>
</dbReference>
<gene>
    <name evidence="5" type="ORF">H9865_08010</name>
</gene>
<sequence length="339" mass="37399">MPITIKDVAARAGVSVATVSKILNHHPGISEETTRRVEQVMRELEYAPNSRAASLARRATRNIIYLTSLPADIAYTNPHMFDILCGVQSALSEKGYTLTIMDTCREEVPGSTAEQIILQKLADGMIVHGAAIDKNISALLVRRKFPHILIGHPGDGSRLCWVDTNQILGGQIAAEHLLERGYRNIGFLAEGTTDEIAYLRLRGFRIAMQEAGVPVREDWILHTTADLEGSYHAAFGLLSMQQHPDAVICGSNLLAFGLYQVAAKQGLNIPEEMALITFDRYPYSTVLDPLPTFVQIDVHDLGRTAGAMMLRVLKRPELLVQTYATLPRLVCNATTPYRP</sequence>
<evidence type="ECO:0000259" key="4">
    <source>
        <dbReference type="PROSITE" id="PS50932"/>
    </source>
</evidence>
<dbReference type="Pfam" id="PF13377">
    <property type="entry name" value="Peripla_BP_3"/>
    <property type="match status" value="1"/>
</dbReference>
<evidence type="ECO:0000313" key="6">
    <source>
        <dbReference type="Proteomes" id="UP000824193"/>
    </source>
</evidence>
<evidence type="ECO:0000256" key="3">
    <source>
        <dbReference type="ARBA" id="ARBA00023163"/>
    </source>
</evidence>
<dbReference type="GO" id="GO:0000976">
    <property type="term" value="F:transcription cis-regulatory region binding"/>
    <property type="evidence" value="ECO:0007669"/>
    <property type="project" value="TreeGrafter"/>
</dbReference>
<dbReference type="PROSITE" id="PS00356">
    <property type="entry name" value="HTH_LACI_1"/>
    <property type="match status" value="1"/>
</dbReference>
<accession>A0A9D1V4P1</accession>
<dbReference type="InterPro" id="IPR028082">
    <property type="entry name" value="Peripla_BP_I"/>
</dbReference>
<dbReference type="CDD" id="cd01392">
    <property type="entry name" value="HTH_LacI"/>
    <property type="match status" value="1"/>
</dbReference>
<feature type="domain" description="HTH lacI-type" evidence="4">
    <location>
        <begin position="3"/>
        <end position="57"/>
    </location>
</feature>
<dbReference type="Pfam" id="PF00356">
    <property type="entry name" value="LacI"/>
    <property type="match status" value="1"/>
</dbReference>
<keyword evidence="2" id="KW-0238">DNA-binding</keyword>
<reference evidence="5" key="2">
    <citation type="submission" date="2021-04" db="EMBL/GenBank/DDBJ databases">
        <authorList>
            <person name="Gilroy R."/>
        </authorList>
    </citation>
    <scope>NUCLEOTIDE SEQUENCE</scope>
    <source>
        <strain evidence="5">2239</strain>
    </source>
</reference>